<sequence>MAHSAIVIPVPELEPLVRPRMRRALPEFVFADPESVHAHVTVLGPFVSAELVGPELLDRLQDIFAGTGPFAFSVDGAQHTFEDGTVYLKPEPAEPFRALTETLWQAYPGYPPYGSPGPPPLPHVTLDYAWAPRVGDVDEVELTFPARCTAAVACLNWYEPGKSRTMASFVLGGVEGTTPA</sequence>
<protein>
    <submittedName>
        <fullName evidence="1">2'-5' RNA ligase family protein</fullName>
    </submittedName>
</protein>
<dbReference type="AlphaFoldDB" id="A0A7D5YHE5"/>
<name>A0A7D5YHE5_9ACTN</name>
<evidence type="ECO:0000313" key="1">
    <source>
        <dbReference type="EMBL" id="QLJ97714.1"/>
    </source>
</evidence>
<dbReference type="InterPro" id="IPR009097">
    <property type="entry name" value="Cyclic_Pdiesterase"/>
</dbReference>
<organism evidence="1">
    <name type="scientific">Micromonospora carbonacea</name>
    <dbReference type="NCBI Taxonomy" id="47853"/>
    <lineage>
        <taxon>Bacteria</taxon>
        <taxon>Bacillati</taxon>
        <taxon>Actinomycetota</taxon>
        <taxon>Actinomycetes</taxon>
        <taxon>Micromonosporales</taxon>
        <taxon>Micromonosporaceae</taxon>
        <taxon>Micromonospora</taxon>
    </lineage>
</organism>
<keyword evidence="1" id="KW-0436">Ligase</keyword>
<gene>
    <name evidence="1" type="ORF">HZU44_23525</name>
</gene>
<dbReference type="GO" id="GO:0016874">
    <property type="term" value="F:ligase activity"/>
    <property type="evidence" value="ECO:0007669"/>
    <property type="project" value="UniProtKB-KW"/>
</dbReference>
<proteinExistence type="predicted"/>
<reference evidence="1" key="1">
    <citation type="submission" date="2020-08" db="EMBL/GenBank/DDBJ databases">
        <title>A bifunctional nitrone conjugated secondary metabolite targeting the ribosome.</title>
        <authorList>
            <person name="Limbrick E.M."/>
            <person name="Graf M."/>
            <person name="Derewacz D.K."/>
            <person name="Nguyen F."/>
            <person name="Spraggins J.M."/>
            <person name="Wieland M."/>
            <person name="Ynigez-Gutierrez A.E."/>
            <person name="Reisman B.J."/>
            <person name="Zinshteyn B."/>
            <person name="McCulloch K."/>
            <person name="Iverson T.M."/>
            <person name="Green R."/>
            <person name="Wilson D.N."/>
            <person name="Bachmann B.O."/>
        </authorList>
    </citation>
    <scope>NUCLEOTIDE SEQUENCE</scope>
    <source>
        <strain evidence="1">Africana</strain>
    </source>
</reference>
<accession>A0A7D5YHE5</accession>
<dbReference type="SUPFAM" id="SSF55144">
    <property type="entry name" value="LigT-like"/>
    <property type="match status" value="1"/>
</dbReference>
<dbReference type="Pfam" id="PF13563">
    <property type="entry name" value="2_5_RNA_ligase2"/>
    <property type="match status" value="1"/>
</dbReference>
<dbReference type="EMBL" id="CP058905">
    <property type="protein sequence ID" value="QLJ97714.1"/>
    <property type="molecule type" value="Genomic_DNA"/>
</dbReference>
<dbReference type="Gene3D" id="3.90.1140.10">
    <property type="entry name" value="Cyclic phosphodiesterase"/>
    <property type="match status" value="1"/>
</dbReference>